<dbReference type="RefSeq" id="XP_007510049.1">
    <property type="nucleotide sequence ID" value="XM_007509987.1"/>
</dbReference>
<feature type="region of interest" description="Disordered" evidence="2">
    <location>
        <begin position="17"/>
        <end position="190"/>
    </location>
</feature>
<dbReference type="EMBL" id="FO082267">
    <property type="protein sequence ID" value="CCO19164.1"/>
    <property type="molecule type" value="Genomic_DNA"/>
</dbReference>
<evidence type="ECO:0000313" key="3">
    <source>
        <dbReference type="EMBL" id="CCO19164.1"/>
    </source>
</evidence>
<feature type="compositionally biased region" description="Acidic residues" evidence="2">
    <location>
        <begin position="406"/>
        <end position="425"/>
    </location>
</feature>
<name>K8EMF5_9CHLO</name>
<protein>
    <submittedName>
        <fullName evidence="3">Uncharacterized protein</fullName>
    </submittedName>
</protein>
<dbReference type="KEGG" id="bpg:Bathy12g00050"/>
<feature type="compositionally biased region" description="Acidic residues" evidence="2">
    <location>
        <begin position="146"/>
        <end position="166"/>
    </location>
</feature>
<evidence type="ECO:0000313" key="4">
    <source>
        <dbReference type="Proteomes" id="UP000198341"/>
    </source>
</evidence>
<feature type="compositionally biased region" description="Acidic residues" evidence="2">
    <location>
        <begin position="80"/>
        <end position="109"/>
    </location>
</feature>
<gene>
    <name evidence="3" type="ordered locus">Bathy12g00050</name>
</gene>
<feature type="region of interest" description="Disordered" evidence="2">
    <location>
        <begin position="398"/>
        <end position="425"/>
    </location>
</feature>
<organism evidence="3 4">
    <name type="scientific">Bathycoccus prasinos</name>
    <dbReference type="NCBI Taxonomy" id="41875"/>
    <lineage>
        <taxon>Eukaryota</taxon>
        <taxon>Viridiplantae</taxon>
        <taxon>Chlorophyta</taxon>
        <taxon>Mamiellophyceae</taxon>
        <taxon>Mamiellales</taxon>
        <taxon>Bathycoccaceae</taxon>
        <taxon>Bathycoccus</taxon>
    </lineage>
</organism>
<evidence type="ECO:0000256" key="2">
    <source>
        <dbReference type="SAM" id="MobiDB-lite"/>
    </source>
</evidence>
<reference evidence="3 4" key="1">
    <citation type="submission" date="2011-10" db="EMBL/GenBank/DDBJ databases">
        <authorList>
            <person name="Genoscope - CEA"/>
        </authorList>
    </citation>
    <scope>NUCLEOTIDE SEQUENCE [LARGE SCALE GENOMIC DNA]</scope>
    <source>
        <strain evidence="3 4">RCC 1105</strain>
    </source>
</reference>
<feature type="region of interest" description="Disordered" evidence="2">
    <location>
        <begin position="909"/>
        <end position="988"/>
    </location>
</feature>
<dbReference type="Proteomes" id="UP000198341">
    <property type="component" value="Chromosome 12"/>
</dbReference>
<sequence>MSELRMLSDAALLAAAEKSKEGAKTTTTATGTFPQKQKFSTTMKKALPQSSNTTNGGDDSDDEDYVIGNLEWDSGGSGSDDSEDDNDDDDDDDDDFSSGDEEEEDSSDKEEEKEKEGKRRRRMKVERSVSGKLSSSPTYKVRGECEELEYSESEEKSEDAGSDSDSDEKRAKRYEELEAEKFSTVQKQEKSTRAGVRRVQFDLIPDNKPAQMYEATRGVAKFAKLPVGKEVSKDIIRDTTGWIPAIASPMKALPGSLDFYERQIALNDINAPNGVNHMSGTGSLHYFSDSEDDDVGGYDNDALNRSASRPSAGPIARRTRARFNMDDVSLDELEQRLNTLPDEKEMMFTSEKDIYEDFLSAVRVIDTNDDVGLLDNIGASDGGNDGPDRNEESIAAVSFNTKGDNDNDDVDDDDDDDDEDFEDEDVRAREFQLKLRAERRRLERDCRDAGKENRNVEGEAGKGVGKVIPQHVILATRQSQRVATRNAQKLIELKRKSHMTKSQVHLLRDQIAIHSQLLVQTFALHACGEIKGFSTEFEGPADLSLNSEFVKWNKDMLDVLSLKFKARRESAALVVNVFDNDMIRNAAQFMGDVEEFARSVRPDLLRFTKEEGKLWMSPRDRIITTKSRHRRPNLHFSRIDCMFRVDDRTTCMDYPGAKRSEHVTDIAWKPANKQLIRLTREFALKTRMQRSYLPGENSLLSFLVPKLIGRCDQSEKKETKQGSMREYVPSRTKWLHTEDVLLAHGLLTFGCCSDDTCQDIRTAKQRDFMVERFIDVQRRFLPAKTVRAINDRLIQLLGESDLEDMKDTLWHANRIIRNIRQRQDTFLSREDILLISDVLESVKGLDAKYLDRYLLWRDIALKLETKFTKKTEYDSKDLLLYIPGLLSDQYERMKWSILRRGDEPAKRISASEVNPRAVVHRPNKKRRKARSSRQKMQEQNPNLQEHVVVLEELQYSESDESDEDFDEGEAEELEYSDSSELEDEGELL</sequence>
<feature type="compositionally biased region" description="Basic residues" evidence="2">
    <location>
        <begin position="918"/>
        <end position="933"/>
    </location>
</feature>
<feature type="compositionally biased region" description="Polar residues" evidence="2">
    <location>
        <begin position="33"/>
        <end position="57"/>
    </location>
</feature>
<dbReference type="GeneID" id="19012355"/>
<feature type="compositionally biased region" description="Basic and acidic residues" evidence="2">
    <location>
        <begin position="167"/>
        <end position="190"/>
    </location>
</feature>
<proteinExistence type="predicted"/>
<feature type="compositionally biased region" description="Acidic residues" evidence="2">
    <location>
        <begin position="957"/>
        <end position="988"/>
    </location>
</feature>
<dbReference type="AlphaFoldDB" id="K8EMF5"/>
<keyword evidence="1" id="KW-0175">Coiled coil</keyword>
<feature type="coiled-coil region" evidence="1">
    <location>
        <begin position="432"/>
        <end position="459"/>
    </location>
</feature>
<accession>K8EMF5</accession>
<evidence type="ECO:0000256" key="1">
    <source>
        <dbReference type="SAM" id="Coils"/>
    </source>
</evidence>
<keyword evidence="4" id="KW-1185">Reference proteome</keyword>